<proteinExistence type="predicted"/>
<reference evidence="1 2" key="1">
    <citation type="journal article" date="2022" name="Allergy">
        <title>Genome assembly and annotation of Periplaneta americana reveal a comprehensive cockroach allergen profile.</title>
        <authorList>
            <person name="Wang L."/>
            <person name="Xiong Q."/>
            <person name="Saelim N."/>
            <person name="Wang L."/>
            <person name="Nong W."/>
            <person name="Wan A.T."/>
            <person name="Shi M."/>
            <person name="Liu X."/>
            <person name="Cao Q."/>
            <person name="Hui J.H.L."/>
            <person name="Sookrung N."/>
            <person name="Leung T.F."/>
            <person name="Tungtrongchitr A."/>
            <person name="Tsui S.K.W."/>
        </authorList>
    </citation>
    <scope>NUCLEOTIDE SEQUENCE [LARGE SCALE GENOMIC DNA]</scope>
    <source>
        <strain evidence="1">PWHHKU_190912</strain>
    </source>
</reference>
<dbReference type="InterPro" id="IPR017853">
    <property type="entry name" value="GH"/>
</dbReference>
<keyword evidence="2" id="KW-1185">Reference proteome</keyword>
<protein>
    <recommendedName>
        <fullName evidence="3">Reverse transcriptase domain-containing protein</fullName>
    </recommendedName>
</protein>
<evidence type="ECO:0000313" key="2">
    <source>
        <dbReference type="Proteomes" id="UP001148838"/>
    </source>
</evidence>
<evidence type="ECO:0000313" key="1">
    <source>
        <dbReference type="EMBL" id="KAJ4446053.1"/>
    </source>
</evidence>
<gene>
    <name evidence="1" type="ORF">ANN_12739</name>
</gene>
<dbReference type="InterPro" id="IPR001360">
    <property type="entry name" value="Glyco_hydro_1"/>
</dbReference>
<comment type="caution">
    <text evidence="1">The sequence shown here is derived from an EMBL/GenBank/DDBJ whole genome shotgun (WGS) entry which is preliminary data.</text>
</comment>
<evidence type="ECO:0008006" key="3">
    <source>
        <dbReference type="Google" id="ProtNLM"/>
    </source>
</evidence>
<dbReference type="Pfam" id="PF00232">
    <property type="entry name" value="Glyco_hydro_1"/>
    <property type="match status" value="1"/>
</dbReference>
<dbReference type="Gene3D" id="3.20.20.80">
    <property type="entry name" value="Glycosidases"/>
    <property type="match status" value="1"/>
</dbReference>
<dbReference type="EMBL" id="JAJSOF020000009">
    <property type="protein sequence ID" value="KAJ4446053.1"/>
    <property type="molecule type" value="Genomic_DNA"/>
</dbReference>
<accession>A0ABQ8THE5</accession>
<dbReference type="SUPFAM" id="SSF51445">
    <property type="entry name" value="(Trans)glycosidases"/>
    <property type="match status" value="1"/>
</dbReference>
<name>A0ABQ8THE5_PERAM</name>
<organism evidence="1 2">
    <name type="scientific">Periplaneta americana</name>
    <name type="common">American cockroach</name>
    <name type="synonym">Blatta americana</name>
    <dbReference type="NCBI Taxonomy" id="6978"/>
    <lineage>
        <taxon>Eukaryota</taxon>
        <taxon>Metazoa</taxon>
        <taxon>Ecdysozoa</taxon>
        <taxon>Arthropoda</taxon>
        <taxon>Hexapoda</taxon>
        <taxon>Insecta</taxon>
        <taxon>Pterygota</taxon>
        <taxon>Neoptera</taxon>
        <taxon>Polyneoptera</taxon>
        <taxon>Dictyoptera</taxon>
        <taxon>Blattodea</taxon>
        <taxon>Blattoidea</taxon>
        <taxon>Blattidae</taxon>
        <taxon>Blattinae</taxon>
        <taxon>Periplaneta</taxon>
    </lineage>
</organism>
<sequence>MMEKNWEYKGTVHQLFIDLKKAYDSVKRDVLCDILIEFGIPKKLVRLIKICVSKTYSRVRIDGPFRRYVSSSSVSLEPIHCITKNWYMLASSIFITNSTTQCGSVSLETMGKERLTMADLFCKLEERPAPASPRRSQSAEVQRTGLYDVSLVGFGFNVPIQQREPLPVNIAKRMYRSLEHSASLDGSKSAHTIKFKEEWKIQYLCFEHGDEVRYAYTTHFHEAVTSTKIVRNFELDKEKITSESTSTITYTKGNMKICWCLFVSLVTTTFGSRLDTISQTSENAIVNYTFPDGFLLGSSTAAYQIEGGWNEDVHLLTYLINFISADCLRDSSFFVIVHDSEPYIRVSGLLRCRIDYGLSQDLDPIDI</sequence>
<dbReference type="Proteomes" id="UP001148838">
    <property type="component" value="Unassembled WGS sequence"/>
</dbReference>